<dbReference type="Gene3D" id="3.90.1010.20">
    <property type="match status" value="1"/>
</dbReference>
<feature type="region of interest" description="Disordered" evidence="1">
    <location>
        <begin position="29"/>
        <end position="66"/>
    </location>
</feature>
<dbReference type="EMBL" id="BAAALT010000279">
    <property type="protein sequence ID" value="GAA1833788.1"/>
    <property type="molecule type" value="Genomic_DNA"/>
</dbReference>
<sequence>MRRITMAFMATVAVVVLLFSYRTSTAGPPRGGGTVIATGAAPEGVVDSGEPSPQPTRKSTTARSVTVNGPAVQTRWGPVQVQVKIKSGKITDVVVLQQPAGNPRDAEINRYALPILHDKVIEAQSADVDTVSGATVTSEGYLRSLQAALDKANFRS</sequence>
<evidence type="ECO:0000256" key="1">
    <source>
        <dbReference type="SAM" id="MobiDB-lite"/>
    </source>
</evidence>
<evidence type="ECO:0000313" key="4">
    <source>
        <dbReference type="EMBL" id="GAA1833788.1"/>
    </source>
</evidence>
<evidence type="ECO:0000313" key="5">
    <source>
        <dbReference type="Proteomes" id="UP001500218"/>
    </source>
</evidence>
<proteinExistence type="predicted"/>
<dbReference type="RefSeq" id="WP_344139755.1">
    <property type="nucleotide sequence ID" value="NZ_BAAALT010000279.1"/>
</dbReference>
<feature type="chain" id="PRO_5047434019" evidence="2">
    <location>
        <begin position="27"/>
        <end position="156"/>
    </location>
</feature>
<dbReference type="InterPro" id="IPR007329">
    <property type="entry name" value="FMN-bd"/>
</dbReference>
<reference evidence="4 5" key="1">
    <citation type="journal article" date="2019" name="Int. J. Syst. Evol. Microbiol.">
        <title>The Global Catalogue of Microorganisms (GCM) 10K type strain sequencing project: providing services to taxonomists for standard genome sequencing and annotation.</title>
        <authorList>
            <consortium name="The Broad Institute Genomics Platform"/>
            <consortium name="The Broad Institute Genome Sequencing Center for Infectious Disease"/>
            <person name="Wu L."/>
            <person name="Ma J."/>
        </authorList>
    </citation>
    <scope>NUCLEOTIDE SEQUENCE [LARGE SCALE GENOMIC DNA]</scope>
    <source>
        <strain evidence="4 5">JCM 13250</strain>
    </source>
</reference>
<feature type="signal peptide" evidence="2">
    <location>
        <begin position="1"/>
        <end position="26"/>
    </location>
</feature>
<keyword evidence="2" id="KW-0732">Signal</keyword>
<protein>
    <submittedName>
        <fullName evidence="4">FMN-binding protein</fullName>
    </submittedName>
</protein>
<name>A0ABN2MRZ5_9ACTN</name>
<dbReference type="Pfam" id="PF04205">
    <property type="entry name" value="FMN_bind"/>
    <property type="match status" value="1"/>
</dbReference>
<comment type="caution">
    <text evidence="4">The sequence shown here is derived from an EMBL/GenBank/DDBJ whole genome shotgun (WGS) entry which is preliminary data.</text>
</comment>
<dbReference type="SMART" id="SM00900">
    <property type="entry name" value="FMN_bind"/>
    <property type="match status" value="1"/>
</dbReference>
<feature type="compositionally biased region" description="Polar residues" evidence="1">
    <location>
        <begin position="55"/>
        <end position="66"/>
    </location>
</feature>
<gene>
    <name evidence="4" type="ORF">GCM10009682_60280</name>
</gene>
<evidence type="ECO:0000259" key="3">
    <source>
        <dbReference type="SMART" id="SM00900"/>
    </source>
</evidence>
<organism evidence="4 5">
    <name type="scientific">Luedemannella flava</name>
    <dbReference type="NCBI Taxonomy" id="349316"/>
    <lineage>
        <taxon>Bacteria</taxon>
        <taxon>Bacillati</taxon>
        <taxon>Actinomycetota</taxon>
        <taxon>Actinomycetes</taxon>
        <taxon>Micromonosporales</taxon>
        <taxon>Micromonosporaceae</taxon>
        <taxon>Luedemannella</taxon>
    </lineage>
</organism>
<feature type="domain" description="FMN-binding" evidence="3">
    <location>
        <begin position="74"/>
        <end position="152"/>
    </location>
</feature>
<accession>A0ABN2MRZ5</accession>
<dbReference type="Proteomes" id="UP001500218">
    <property type="component" value="Unassembled WGS sequence"/>
</dbReference>
<evidence type="ECO:0000256" key="2">
    <source>
        <dbReference type="SAM" id="SignalP"/>
    </source>
</evidence>
<keyword evidence="5" id="KW-1185">Reference proteome</keyword>